<comment type="caution">
    <text evidence="2">The sequence shown here is derived from an EMBL/GenBank/DDBJ whole genome shotgun (WGS) entry which is preliminary data.</text>
</comment>
<reference evidence="2 3" key="1">
    <citation type="submission" date="2020-04" db="EMBL/GenBank/DDBJ databases">
        <authorList>
            <person name="Wallbank WR R."/>
            <person name="Pardo Diaz C."/>
            <person name="Kozak K."/>
            <person name="Martin S."/>
            <person name="Jiggins C."/>
            <person name="Moest M."/>
            <person name="Warren A I."/>
            <person name="Byers J.R.P. K."/>
            <person name="Montejo-Kovacevich G."/>
            <person name="Yen C E."/>
        </authorList>
    </citation>
    <scope>NUCLEOTIDE SEQUENCE [LARGE SCALE GENOMIC DNA]</scope>
</reference>
<dbReference type="EMBL" id="CADEBC010000587">
    <property type="protein sequence ID" value="CAB3256909.1"/>
    <property type="molecule type" value="Genomic_DNA"/>
</dbReference>
<sequence>MALLYLIIALIIQGSFTHDIVENSTEQTDSHEAINGKLDDVVIDDFHNDKKDWFDFFLLPDADLYPTSSVAMMTQATNSEKSMEEQLEDIKEIAEKITLALQSEMANLLAYAISTTNKTIEETDVENNNLRKRRSVESPMGSTKLITRLLKHIKSNNEYQNIAIDKMMTAQEIADKYGVEFSPDVEIISDLAISANQQADEMASLLQDALNMKNTTKRIESSENKQDEDVYYIYPYAEHEQIPRTPTAHPVVNHQHHAESYPSFNYYYNYPYESQIPAPVANYYSPPVTKRPNFYDAVSYSPDYYPPYCSMDPVPEASTIILPFEEQNEPEAELVGEEFEETISSKLYVDRGDEPGSATVNHVMTYTIAEKSHFRKPEIERLPEQMQYYFLLM</sequence>
<keyword evidence="1" id="KW-0732">Signal</keyword>
<keyword evidence="3" id="KW-1185">Reference proteome</keyword>
<accession>A0A8S1BF41</accession>
<protein>
    <submittedName>
        <fullName evidence="2">Uncharacterized protein</fullName>
    </submittedName>
</protein>
<gene>
    <name evidence="2" type="ORF">APLA_LOCUS15639</name>
</gene>
<evidence type="ECO:0000313" key="3">
    <source>
        <dbReference type="Proteomes" id="UP000494106"/>
    </source>
</evidence>
<dbReference type="AlphaFoldDB" id="A0A8S1BF41"/>
<evidence type="ECO:0000256" key="1">
    <source>
        <dbReference type="SAM" id="SignalP"/>
    </source>
</evidence>
<organism evidence="2 3">
    <name type="scientific">Arctia plantaginis</name>
    <name type="common">Wood tiger moth</name>
    <name type="synonym">Phalaena plantaginis</name>
    <dbReference type="NCBI Taxonomy" id="874455"/>
    <lineage>
        <taxon>Eukaryota</taxon>
        <taxon>Metazoa</taxon>
        <taxon>Ecdysozoa</taxon>
        <taxon>Arthropoda</taxon>
        <taxon>Hexapoda</taxon>
        <taxon>Insecta</taxon>
        <taxon>Pterygota</taxon>
        <taxon>Neoptera</taxon>
        <taxon>Endopterygota</taxon>
        <taxon>Lepidoptera</taxon>
        <taxon>Glossata</taxon>
        <taxon>Ditrysia</taxon>
        <taxon>Noctuoidea</taxon>
        <taxon>Erebidae</taxon>
        <taxon>Arctiinae</taxon>
        <taxon>Arctia</taxon>
    </lineage>
</organism>
<evidence type="ECO:0000313" key="2">
    <source>
        <dbReference type="EMBL" id="CAB3256909.1"/>
    </source>
</evidence>
<feature type="signal peptide" evidence="1">
    <location>
        <begin position="1"/>
        <end position="17"/>
    </location>
</feature>
<feature type="chain" id="PRO_5035833269" evidence="1">
    <location>
        <begin position="18"/>
        <end position="393"/>
    </location>
</feature>
<dbReference type="OrthoDB" id="7348885at2759"/>
<dbReference type="Proteomes" id="UP000494106">
    <property type="component" value="Unassembled WGS sequence"/>
</dbReference>
<name>A0A8S1BF41_ARCPL</name>
<proteinExistence type="predicted"/>